<reference evidence="2 3" key="1">
    <citation type="journal article" date="2016" name="Front. Microbiol.">
        <title>Fuerstia marisgermanicae gen. nov., sp. nov., an Unusual Member of the Phylum Planctomycetes from the German Wadden Sea.</title>
        <authorList>
            <person name="Kohn T."/>
            <person name="Heuer A."/>
            <person name="Jogler M."/>
            <person name="Vollmers J."/>
            <person name="Boedeker C."/>
            <person name="Bunk B."/>
            <person name="Rast P."/>
            <person name="Borchert D."/>
            <person name="Glockner I."/>
            <person name="Freese H.M."/>
            <person name="Klenk H.P."/>
            <person name="Overmann J."/>
            <person name="Kaster A.K."/>
            <person name="Rohde M."/>
            <person name="Wiegand S."/>
            <person name="Jogler C."/>
        </authorList>
    </citation>
    <scope>NUCLEOTIDE SEQUENCE [LARGE SCALE GENOMIC DNA]</scope>
    <source>
        <strain evidence="2 3">NH11</strain>
    </source>
</reference>
<dbReference type="KEGG" id="fmr:Fuma_02880"/>
<protein>
    <submittedName>
        <fullName evidence="2">Uncharacterized protein</fullName>
    </submittedName>
</protein>
<dbReference type="OrthoDB" id="9997059at2"/>
<dbReference type="AlphaFoldDB" id="A0A1P8WGT6"/>
<accession>A0A1P8WGT6</accession>
<organism evidence="2 3">
    <name type="scientific">Fuerstiella marisgermanici</name>
    <dbReference type="NCBI Taxonomy" id="1891926"/>
    <lineage>
        <taxon>Bacteria</taxon>
        <taxon>Pseudomonadati</taxon>
        <taxon>Planctomycetota</taxon>
        <taxon>Planctomycetia</taxon>
        <taxon>Planctomycetales</taxon>
        <taxon>Planctomycetaceae</taxon>
        <taxon>Fuerstiella</taxon>
    </lineage>
</organism>
<keyword evidence="3" id="KW-1185">Reference proteome</keyword>
<sequence>MQKTIALIGHSAAGKSSCLDALKIEPAADMDVSLGTRTEDCPTLDQGLRWILEYPHDLVVVSNHEQMLKSFHEAKRGGDARFAQVHFLYLKKPRERLRRHLKRSTLSGSHRPKKHQEYTLAIYDRFDQMFSELADEQIDCSSGDPAEISRVVRGVRCRIRYADVAQPKLVFSVCGLSAVGKGTLIDKFHRPDPGWRERFDVSGSAEFYADRSSTRLEKNSYRPTTEMFEPFFPDVIVNRWQFRQHRHLEALPRAFPQSTHKRRGHNLKLTAQGD</sequence>
<dbReference type="EMBL" id="CP017641">
    <property type="protein sequence ID" value="APZ93263.1"/>
    <property type="molecule type" value="Genomic_DNA"/>
</dbReference>
<dbReference type="Proteomes" id="UP000187735">
    <property type="component" value="Chromosome"/>
</dbReference>
<name>A0A1P8WGT6_9PLAN</name>
<feature type="region of interest" description="Disordered" evidence="1">
    <location>
        <begin position="255"/>
        <end position="274"/>
    </location>
</feature>
<dbReference type="RefSeq" id="WP_077024749.1">
    <property type="nucleotide sequence ID" value="NZ_CP017641.1"/>
</dbReference>
<evidence type="ECO:0000313" key="2">
    <source>
        <dbReference type="EMBL" id="APZ93263.1"/>
    </source>
</evidence>
<dbReference type="SUPFAM" id="SSF52540">
    <property type="entry name" value="P-loop containing nucleoside triphosphate hydrolases"/>
    <property type="match status" value="1"/>
</dbReference>
<proteinExistence type="predicted"/>
<evidence type="ECO:0000256" key="1">
    <source>
        <dbReference type="SAM" id="MobiDB-lite"/>
    </source>
</evidence>
<dbReference type="InterPro" id="IPR027417">
    <property type="entry name" value="P-loop_NTPase"/>
</dbReference>
<gene>
    <name evidence="2" type="ORF">Fuma_02880</name>
</gene>
<evidence type="ECO:0000313" key="3">
    <source>
        <dbReference type="Proteomes" id="UP000187735"/>
    </source>
</evidence>
<dbReference type="STRING" id="1891926.Fuma_02880"/>